<dbReference type="PANTHER" id="PTHR12855:SF10">
    <property type="entry name" value="DNA METHYLTRANSFERASE 1-ASSOCIATED PROTEIN 1"/>
    <property type="match status" value="1"/>
</dbReference>
<reference evidence="11" key="1">
    <citation type="submission" date="2022-07" db="EMBL/GenBank/DDBJ databases">
        <title>Phylogenomic reconstructions and comparative analyses of Kickxellomycotina fungi.</title>
        <authorList>
            <person name="Reynolds N.K."/>
            <person name="Stajich J.E."/>
            <person name="Barry K."/>
            <person name="Grigoriev I.V."/>
            <person name="Crous P."/>
            <person name="Smith M.E."/>
        </authorList>
    </citation>
    <scope>NUCLEOTIDE SEQUENCE</scope>
    <source>
        <strain evidence="11">NRRL 1565</strain>
    </source>
</reference>
<gene>
    <name evidence="11" type="primary">SWC4</name>
    <name evidence="11" type="ORF">H4R20_000380</name>
</gene>
<evidence type="ECO:0000256" key="6">
    <source>
        <dbReference type="ARBA" id="ARBA00023163"/>
    </source>
</evidence>
<evidence type="ECO:0000256" key="3">
    <source>
        <dbReference type="ARBA" id="ARBA00019132"/>
    </source>
</evidence>
<dbReference type="GO" id="GO:0003714">
    <property type="term" value="F:transcription corepressor activity"/>
    <property type="evidence" value="ECO:0007669"/>
    <property type="project" value="TreeGrafter"/>
</dbReference>
<keyword evidence="4" id="KW-0156">Chromatin regulator</keyword>
<evidence type="ECO:0000256" key="5">
    <source>
        <dbReference type="ARBA" id="ARBA00023015"/>
    </source>
</evidence>
<dbReference type="GO" id="GO:0000812">
    <property type="term" value="C:Swr1 complex"/>
    <property type="evidence" value="ECO:0007669"/>
    <property type="project" value="TreeGrafter"/>
</dbReference>
<accession>A0A9W8I167</accession>
<protein>
    <recommendedName>
        <fullName evidence="3">SWR1-complex protein 4</fullName>
    </recommendedName>
</protein>
<evidence type="ECO:0000256" key="8">
    <source>
        <dbReference type="SAM" id="Coils"/>
    </source>
</evidence>
<evidence type="ECO:0000256" key="4">
    <source>
        <dbReference type="ARBA" id="ARBA00022853"/>
    </source>
</evidence>
<feature type="region of interest" description="Disordered" evidence="9">
    <location>
        <begin position="508"/>
        <end position="542"/>
    </location>
</feature>
<evidence type="ECO:0000256" key="1">
    <source>
        <dbReference type="ARBA" id="ARBA00004123"/>
    </source>
</evidence>
<proteinExistence type="inferred from homology"/>
<dbReference type="EMBL" id="JANBUO010000011">
    <property type="protein sequence ID" value="KAJ2809076.1"/>
    <property type="molecule type" value="Genomic_DNA"/>
</dbReference>
<feature type="compositionally biased region" description="Low complexity" evidence="9">
    <location>
        <begin position="274"/>
        <end position="306"/>
    </location>
</feature>
<feature type="region of interest" description="Disordered" evidence="9">
    <location>
        <begin position="274"/>
        <end position="371"/>
    </location>
</feature>
<dbReference type="GO" id="GO:0006281">
    <property type="term" value="P:DNA repair"/>
    <property type="evidence" value="ECO:0007669"/>
    <property type="project" value="InterPro"/>
</dbReference>
<dbReference type="AlphaFoldDB" id="A0A9W8I167"/>
<dbReference type="Pfam" id="PF16282">
    <property type="entry name" value="SANT_DAMP1_like"/>
    <property type="match status" value="1"/>
</dbReference>
<evidence type="ECO:0000259" key="10">
    <source>
        <dbReference type="Pfam" id="PF16282"/>
    </source>
</evidence>
<keyword evidence="8" id="KW-0175">Coiled coil</keyword>
<keyword evidence="12" id="KW-1185">Reference proteome</keyword>
<organism evidence="11 12">
    <name type="scientific">Coemansia guatemalensis</name>
    <dbReference type="NCBI Taxonomy" id="2761395"/>
    <lineage>
        <taxon>Eukaryota</taxon>
        <taxon>Fungi</taxon>
        <taxon>Fungi incertae sedis</taxon>
        <taxon>Zoopagomycota</taxon>
        <taxon>Kickxellomycotina</taxon>
        <taxon>Kickxellomycetes</taxon>
        <taxon>Kickxellales</taxon>
        <taxon>Kickxellaceae</taxon>
        <taxon>Coemansia</taxon>
    </lineage>
</organism>
<dbReference type="PANTHER" id="PTHR12855">
    <property type="entry name" value="DNA METHYLTRANSFERASE 1-ASSOCIATED PROTEIN 1 FAMILY MEMBER"/>
    <property type="match status" value="1"/>
</dbReference>
<dbReference type="InterPro" id="IPR027109">
    <property type="entry name" value="Swc4/Dmap1"/>
</dbReference>
<keyword evidence="7" id="KW-0539">Nucleus</keyword>
<evidence type="ECO:0000256" key="2">
    <source>
        <dbReference type="ARBA" id="ARBA00006918"/>
    </source>
</evidence>
<evidence type="ECO:0000313" key="12">
    <source>
        <dbReference type="Proteomes" id="UP001140094"/>
    </source>
</evidence>
<dbReference type="GO" id="GO:0006338">
    <property type="term" value="P:chromatin remodeling"/>
    <property type="evidence" value="ECO:0007669"/>
    <property type="project" value="InterPro"/>
</dbReference>
<dbReference type="GO" id="GO:0000122">
    <property type="term" value="P:negative regulation of transcription by RNA polymerase II"/>
    <property type="evidence" value="ECO:0007669"/>
    <property type="project" value="TreeGrafter"/>
</dbReference>
<feature type="compositionally biased region" description="Basic residues" evidence="9">
    <location>
        <begin position="523"/>
        <end position="542"/>
    </location>
</feature>
<feature type="compositionally biased region" description="Low complexity" evidence="9">
    <location>
        <begin position="351"/>
        <end position="365"/>
    </location>
</feature>
<comment type="caution">
    <text evidence="11">The sequence shown here is derived from an EMBL/GenBank/DDBJ whole genome shotgun (WGS) entry which is preliminary data.</text>
</comment>
<evidence type="ECO:0000256" key="9">
    <source>
        <dbReference type="SAM" id="MobiDB-lite"/>
    </source>
</evidence>
<dbReference type="InterPro" id="IPR032563">
    <property type="entry name" value="DAMP1_SANT-like"/>
</dbReference>
<evidence type="ECO:0000313" key="11">
    <source>
        <dbReference type="EMBL" id="KAJ2809076.1"/>
    </source>
</evidence>
<evidence type="ECO:0000256" key="7">
    <source>
        <dbReference type="ARBA" id="ARBA00023242"/>
    </source>
</evidence>
<feature type="coiled-coil region" evidence="8">
    <location>
        <begin position="472"/>
        <end position="499"/>
    </location>
</feature>
<name>A0A9W8I167_9FUNG</name>
<dbReference type="Gene3D" id="1.10.10.60">
    <property type="entry name" value="Homeodomain-like"/>
    <property type="match status" value="1"/>
</dbReference>
<sequence length="542" mass="60827">MAQKPRQKAPGMSRELTSLYLENQSIPVVLEQFQAKPKFGTKAERWVWRAFKSSARDDGLALHHWAKANEEYTDYYYARFNAKTNPYQYTDEEYEKCIEPLDKGWSRTETDYLLHMCRQFDLRFIIIHDRYYSHTDCPNSGIESNRTLEDLKDRYYAIGRALTQYRAGEDSRDPEDVPLQTTNKLADDLALLRFDKDKELERKKYLEALFRRTKEEIEEEELLTAEARRIEANERRLVHEREVLLQSHAMFEEATGSAVGPPIKVQYAQTVDPSLASPATTPTAEATPKGRKGAAADGPGDPASARTIKRQKSTHGTPAPLRVRAGSVASRAQGSPGVKVRSPSVSDMVRKSASPSRSIAPSIKSEQGNLSPVFGDPTFGTEIHTVKPAVVEVETAEVGTIVVPQRDARLGPGVFLRSDKLHPIPKNKLDAVKQFMSQLALNSPNTIWPRPVMATPAVCDRFDSLQSIIIPLLDFKKTADKLETEVQVLRARKRMLVNDIGEDKAEEILNRLPPVSTSTAGARHQRKGSSASSRRKSRDSIS</sequence>
<comment type="similarity">
    <text evidence="2">Belongs to the SWC4 family.</text>
</comment>
<keyword evidence="5" id="KW-0805">Transcription regulation</keyword>
<dbReference type="GO" id="GO:0035267">
    <property type="term" value="C:NuA4 histone acetyltransferase complex"/>
    <property type="evidence" value="ECO:0007669"/>
    <property type="project" value="InterPro"/>
</dbReference>
<feature type="domain" description="DAMP1 SANT/Myb-like" evidence="10">
    <location>
        <begin position="75"/>
        <end position="162"/>
    </location>
</feature>
<comment type="subcellular location">
    <subcellularLocation>
        <location evidence="1">Nucleus</location>
    </subcellularLocation>
</comment>
<dbReference type="OrthoDB" id="19740at2759"/>
<dbReference type="Proteomes" id="UP001140094">
    <property type="component" value="Unassembled WGS sequence"/>
</dbReference>
<keyword evidence="6" id="KW-0804">Transcription</keyword>